<dbReference type="EMBL" id="UAQE01000001">
    <property type="protein sequence ID" value="SPU00568.1"/>
    <property type="molecule type" value="Genomic_DNA"/>
</dbReference>
<gene>
    <name evidence="1" type="ORF">NCTC7582_03366</name>
</gene>
<evidence type="ECO:0000313" key="2">
    <source>
        <dbReference type="Proteomes" id="UP000251431"/>
    </source>
</evidence>
<organism evidence="1 2">
    <name type="scientific">Lysinibacillus capsici</name>
    <dbReference type="NCBI Taxonomy" id="2115968"/>
    <lineage>
        <taxon>Bacteria</taxon>
        <taxon>Bacillati</taxon>
        <taxon>Bacillota</taxon>
        <taxon>Bacilli</taxon>
        <taxon>Bacillales</taxon>
        <taxon>Bacillaceae</taxon>
        <taxon>Lysinibacillus</taxon>
    </lineage>
</organism>
<dbReference type="AlphaFoldDB" id="A0A2X0Y3E3"/>
<accession>A0A2X0Y3E3</accession>
<evidence type="ECO:0000313" key="1">
    <source>
        <dbReference type="EMBL" id="SPU00568.1"/>
    </source>
</evidence>
<sequence>MLAKSEVEAILDRSSNQRLATIEEKAQLFQKLQLLCPTSKEIAEILHYCTEVEIFVDNAHPNQYSLQYKIHQNGYCIADSYFFIL</sequence>
<dbReference type="RefSeq" id="WP_112117789.1">
    <property type="nucleotide sequence ID" value="NZ_UAQE01000001.1"/>
</dbReference>
<dbReference type="Proteomes" id="UP000251431">
    <property type="component" value="Unassembled WGS sequence"/>
</dbReference>
<reference evidence="1 2" key="1">
    <citation type="submission" date="2018-06" db="EMBL/GenBank/DDBJ databases">
        <authorList>
            <consortium name="Pathogen Informatics"/>
            <person name="Doyle S."/>
        </authorList>
    </citation>
    <scope>NUCLEOTIDE SEQUENCE [LARGE SCALE GENOMIC DNA]</scope>
    <source>
        <strain evidence="1 2">NCTC7582</strain>
    </source>
</reference>
<name>A0A2X0Y3E3_9BACI</name>
<protein>
    <submittedName>
        <fullName evidence="1">Uncharacterized protein</fullName>
    </submittedName>
</protein>
<proteinExistence type="predicted"/>